<reference evidence="1 2" key="1">
    <citation type="submission" date="2019-12" db="EMBL/GenBank/DDBJ databases">
        <authorList>
            <person name="Alioto T."/>
            <person name="Alioto T."/>
            <person name="Gomez Garrido J."/>
        </authorList>
    </citation>
    <scope>NUCLEOTIDE SEQUENCE [LARGE SCALE GENOMIC DNA]</scope>
</reference>
<sequence length="269" mass="30426">MCIAVFIWNSHPLYPFLLLLNRDEYHSRSTSPLGWWEDGEILGGRDGEAGGTWLACTRNGRLAFVTNVREIKANFQGKSRGGLPVRFLKGKNSPKEFADELMGEADQYHGFNLIVADLCSMTMLYITNRTKDNGLSVIEVSPGIHVLSNATLDTPWPKAQRLMHSFKDMLDKYGEAEISIEEMTANLMRDTTKDDESKLPHIYPPEFECQLSSIFVEADTSLGRYGTRSTSAVVLRTSGDVSFYETHLQKDLWKEQTICYHMEKGKVTL</sequence>
<dbReference type="PANTHER" id="PTHR17985">
    <property type="entry name" value="SER/THR-RICH PROTEIN T10 IN DGCR REGION"/>
    <property type="match status" value="1"/>
</dbReference>
<evidence type="ECO:0000313" key="2">
    <source>
        <dbReference type="Proteomes" id="UP000594638"/>
    </source>
</evidence>
<dbReference type="PANTHER" id="PTHR17985:SF16">
    <property type="entry name" value="TRANSPORT_GOLGI ORGANIZATION-LIKE PROTEIN (DUF833)"/>
    <property type="match status" value="1"/>
</dbReference>
<dbReference type="OrthoDB" id="191601at2759"/>
<organism evidence="1 2">
    <name type="scientific">Olea europaea subsp. europaea</name>
    <dbReference type="NCBI Taxonomy" id="158383"/>
    <lineage>
        <taxon>Eukaryota</taxon>
        <taxon>Viridiplantae</taxon>
        <taxon>Streptophyta</taxon>
        <taxon>Embryophyta</taxon>
        <taxon>Tracheophyta</taxon>
        <taxon>Spermatophyta</taxon>
        <taxon>Magnoliopsida</taxon>
        <taxon>eudicotyledons</taxon>
        <taxon>Gunneridae</taxon>
        <taxon>Pentapetalae</taxon>
        <taxon>asterids</taxon>
        <taxon>lamiids</taxon>
        <taxon>Lamiales</taxon>
        <taxon>Oleaceae</taxon>
        <taxon>Oleeae</taxon>
        <taxon>Olea</taxon>
    </lineage>
</organism>
<comment type="caution">
    <text evidence="1">The sequence shown here is derived from an EMBL/GenBank/DDBJ whole genome shotgun (WGS) entry which is preliminary data.</text>
</comment>
<accession>A0A8S0R576</accession>
<dbReference type="Proteomes" id="UP000594638">
    <property type="component" value="Unassembled WGS sequence"/>
</dbReference>
<evidence type="ECO:0000313" key="1">
    <source>
        <dbReference type="EMBL" id="CAA2974443.1"/>
    </source>
</evidence>
<dbReference type="InterPro" id="IPR008551">
    <property type="entry name" value="TANGO2"/>
</dbReference>
<gene>
    <name evidence="1" type="ORF">OLEA9_A094776</name>
</gene>
<dbReference type="Gramene" id="OE9A094776T3">
    <property type="protein sequence ID" value="OE9A094776C3"/>
    <property type="gene ID" value="OE9A094776"/>
</dbReference>
<dbReference type="EMBL" id="CACTIH010002174">
    <property type="protein sequence ID" value="CAA2974443.1"/>
    <property type="molecule type" value="Genomic_DNA"/>
</dbReference>
<dbReference type="Gramene" id="OE9A094776T1">
    <property type="protein sequence ID" value="OE9A094776C1"/>
    <property type="gene ID" value="OE9A094776"/>
</dbReference>
<name>A0A8S0R576_OLEEU</name>
<keyword evidence="2" id="KW-1185">Reference proteome</keyword>
<dbReference type="AlphaFoldDB" id="A0A8S0R576"/>
<protein>
    <submittedName>
        <fullName evidence="1">Uncharacterized protein</fullName>
    </submittedName>
</protein>
<dbReference type="Gramene" id="OE9A094776T2">
    <property type="protein sequence ID" value="OE9A094776C2"/>
    <property type="gene ID" value="OE9A094776"/>
</dbReference>
<dbReference type="Pfam" id="PF05742">
    <property type="entry name" value="TANGO2"/>
    <property type="match status" value="1"/>
</dbReference>
<proteinExistence type="predicted"/>